<dbReference type="Gene3D" id="2.10.70.10">
    <property type="entry name" value="Complement Module, domain 1"/>
    <property type="match status" value="1"/>
</dbReference>
<keyword evidence="2" id="KW-0964">Secreted</keyword>
<keyword evidence="3" id="KW-0732">Signal</keyword>
<dbReference type="GO" id="GO:0005576">
    <property type="term" value="C:extracellular region"/>
    <property type="evidence" value="ECO:0007669"/>
    <property type="project" value="UniProtKB-SubCell"/>
</dbReference>
<dbReference type="PANTHER" id="PTHR46698">
    <property type="entry name" value="CROSSVEINLESS 2"/>
    <property type="match status" value="1"/>
</dbReference>
<dbReference type="PROSITE" id="PS50184">
    <property type="entry name" value="VWFC_2"/>
    <property type="match status" value="1"/>
</dbReference>
<evidence type="ECO:0000313" key="6">
    <source>
        <dbReference type="Proteomes" id="UP000694523"/>
    </source>
</evidence>
<dbReference type="AlphaFoldDB" id="A0A8C6SQA3"/>
<feature type="domain" description="VWFC" evidence="4">
    <location>
        <begin position="1"/>
        <end position="37"/>
    </location>
</feature>
<protein>
    <recommendedName>
        <fullName evidence="4">VWFC domain-containing protein</fullName>
    </recommendedName>
</protein>
<dbReference type="SUPFAM" id="SSF57603">
    <property type="entry name" value="FnI-like domain"/>
    <property type="match status" value="2"/>
</dbReference>
<accession>A0A8C6SQA3</accession>
<reference evidence="5" key="1">
    <citation type="submission" date="2025-08" db="UniProtKB">
        <authorList>
            <consortium name="Ensembl"/>
        </authorList>
    </citation>
    <scope>IDENTIFICATION</scope>
</reference>
<dbReference type="Ensembl" id="ENSNMLT00000010796.1">
    <property type="protein sequence ID" value="ENSNMLP00000009547.1"/>
    <property type="gene ID" value="ENSNMLG00000006633.1"/>
</dbReference>
<dbReference type="GO" id="GO:0030513">
    <property type="term" value="P:positive regulation of BMP signaling pathway"/>
    <property type="evidence" value="ECO:0007669"/>
    <property type="project" value="TreeGrafter"/>
</dbReference>
<proteinExistence type="predicted"/>
<dbReference type="Proteomes" id="UP000694523">
    <property type="component" value="Unplaced"/>
</dbReference>
<evidence type="ECO:0000313" key="5">
    <source>
        <dbReference type="Ensembl" id="ENSNMLP00000009547.1"/>
    </source>
</evidence>
<dbReference type="Gene3D" id="6.20.200.20">
    <property type="match status" value="1"/>
</dbReference>
<sequence length="226" mass="24496">ECTCRRGEVVCAQRRCPTVSCPHPALDSWGECCPVCTGACLYEGLNTHMAPSSLRRQTPAPPAPVCCQKRPCPVQCSHPVRSESCCPVCDSCLFEGGVHPHGATFTPSDTCQRCTCIRGSVSCTSLVLPRSLILFSKKNPSFATASASRVPPPCSVRVRAAGVQRWTDVDAQLEAVLELHLHGLNHPMRCVFSLVFSLHMFMPDVCRQVRSTVFLPNVPNSPACTS</sequence>
<dbReference type="InterPro" id="IPR001007">
    <property type="entry name" value="VWF_dom"/>
</dbReference>
<dbReference type="PANTHER" id="PTHR46698:SF2">
    <property type="entry name" value="KIELIN_CHORDIN-LIKE PROTEIN"/>
    <property type="match status" value="1"/>
</dbReference>
<dbReference type="InterPro" id="IPR052424">
    <property type="entry name" value="Kielin_Chordin-BMP_Reg"/>
</dbReference>
<evidence type="ECO:0000259" key="4">
    <source>
        <dbReference type="PROSITE" id="PS50184"/>
    </source>
</evidence>
<evidence type="ECO:0000256" key="3">
    <source>
        <dbReference type="ARBA" id="ARBA00022729"/>
    </source>
</evidence>
<keyword evidence="6" id="KW-1185">Reference proteome</keyword>
<comment type="subcellular location">
    <subcellularLocation>
        <location evidence="1">Secreted</location>
    </subcellularLocation>
</comment>
<evidence type="ECO:0000256" key="2">
    <source>
        <dbReference type="ARBA" id="ARBA00022525"/>
    </source>
</evidence>
<evidence type="ECO:0000256" key="1">
    <source>
        <dbReference type="ARBA" id="ARBA00004613"/>
    </source>
</evidence>
<organism evidence="5 6">
    <name type="scientific">Neogobius melanostomus</name>
    <name type="common">round goby</name>
    <dbReference type="NCBI Taxonomy" id="47308"/>
    <lineage>
        <taxon>Eukaryota</taxon>
        <taxon>Metazoa</taxon>
        <taxon>Chordata</taxon>
        <taxon>Craniata</taxon>
        <taxon>Vertebrata</taxon>
        <taxon>Euteleostomi</taxon>
        <taxon>Actinopterygii</taxon>
        <taxon>Neopterygii</taxon>
        <taxon>Teleostei</taxon>
        <taxon>Neoteleostei</taxon>
        <taxon>Acanthomorphata</taxon>
        <taxon>Gobiaria</taxon>
        <taxon>Gobiiformes</taxon>
        <taxon>Gobioidei</taxon>
        <taxon>Gobiidae</taxon>
        <taxon>Benthophilinae</taxon>
        <taxon>Neogobiini</taxon>
        <taxon>Neogobius</taxon>
    </lineage>
</organism>
<reference evidence="5" key="2">
    <citation type="submission" date="2025-09" db="UniProtKB">
        <authorList>
            <consortium name="Ensembl"/>
        </authorList>
    </citation>
    <scope>IDENTIFICATION</scope>
</reference>
<name>A0A8C6SQA3_9GOBI</name>